<comment type="subcellular location">
    <subcellularLocation>
        <location evidence="1">Nucleus</location>
    </subcellularLocation>
</comment>
<dbReference type="PANTHER" id="PTHR10629:SF52">
    <property type="entry name" value="DNA (CYTOSINE-5)-METHYLTRANSFERASE 1"/>
    <property type="match status" value="1"/>
</dbReference>
<dbReference type="GO" id="GO:0044027">
    <property type="term" value="P:negative regulation of gene expression via chromosomal CpG island methylation"/>
    <property type="evidence" value="ECO:0007669"/>
    <property type="project" value="TreeGrafter"/>
</dbReference>
<evidence type="ECO:0000256" key="8">
    <source>
        <dbReference type="PROSITE-ProRule" id="PRU01016"/>
    </source>
</evidence>
<gene>
    <name evidence="11" type="ORF">BCON_0314g00160</name>
</gene>
<reference evidence="11 12" key="1">
    <citation type="submission" date="2017-12" db="EMBL/GenBank/DDBJ databases">
        <title>Comparative genomics of Botrytis spp.</title>
        <authorList>
            <person name="Valero-Jimenez C.A."/>
            <person name="Tapia P."/>
            <person name="Veloso J."/>
            <person name="Silva-Moreno E."/>
            <person name="Staats M."/>
            <person name="Valdes J.H."/>
            <person name="Van Kan J.A.L."/>
        </authorList>
    </citation>
    <scope>NUCLEOTIDE SEQUENCE [LARGE SCALE GENOMIC DNA]</scope>
    <source>
        <strain evidence="11 12">MUCL11595</strain>
    </source>
</reference>
<dbReference type="GO" id="GO:0005634">
    <property type="term" value="C:nucleus"/>
    <property type="evidence" value="ECO:0007669"/>
    <property type="project" value="UniProtKB-SubCell"/>
</dbReference>
<dbReference type="GO" id="GO:0003682">
    <property type="term" value="F:chromatin binding"/>
    <property type="evidence" value="ECO:0007669"/>
    <property type="project" value="InterPro"/>
</dbReference>
<dbReference type="GO" id="GO:0003677">
    <property type="term" value="F:DNA binding"/>
    <property type="evidence" value="ECO:0007669"/>
    <property type="project" value="UniProtKB-KW"/>
</dbReference>
<keyword evidence="3 8" id="KW-0489">Methyltransferase</keyword>
<dbReference type="OrthoDB" id="5376140at2759"/>
<dbReference type="Gene3D" id="3.40.50.150">
    <property type="entry name" value="Vaccinia Virus protein VP39"/>
    <property type="match status" value="1"/>
</dbReference>
<dbReference type="EC" id="2.1.1.37" evidence="2"/>
<dbReference type="GO" id="GO:0032259">
    <property type="term" value="P:methylation"/>
    <property type="evidence" value="ECO:0007669"/>
    <property type="project" value="UniProtKB-KW"/>
</dbReference>
<name>A0A4Z1HC68_9HELO</name>
<keyword evidence="6" id="KW-0238">DNA-binding</keyword>
<keyword evidence="5 8" id="KW-0949">S-adenosyl-L-methionine</keyword>
<dbReference type="InterPro" id="IPR050390">
    <property type="entry name" value="C5-Methyltransferase"/>
</dbReference>
<evidence type="ECO:0000259" key="10">
    <source>
        <dbReference type="PROSITE" id="PS51038"/>
    </source>
</evidence>
<dbReference type="GO" id="GO:0003886">
    <property type="term" value="F:DNA (cytosine-5-)-methyltransferase activity"/>
    <property type="evidence" value="ECO:0007669"/>
    <property type="project" value="UniProtKB-EC"/>
</dbReference>
<feature type="active site" evidence="8">
    <location>
        <position position="700"/>
    </location>
</feature>
<dbReference type="AlphaFoldDB" id="A0A4Z1HC68"/>
<dbReference type="PRINTS" id="PR00105">
    <property type="entry name" value="C5METTRFRASE"/>
</dbReference>
<proteinExistence type="inferred from homology"/>
<dbReference type="Pfam" id="PF01426">
    <property type="entry name" value="BAH"/>
    <property type="match status" value="1"/>
</dbReference>
<keyword evidence="7" id="KW-0539">Nucleus</keyword>
<dbReference type="PANTHER" id="PTHR10629">
    <property type="entry name" value="CYTOSINE-SPECIFIC METHYLTRANSFERASE"/>
    <property type="match status" value="1"/>
</dbReference>
<evidence type="ECO:0000256" key="1">
    <source>
        <dbReference type="ARBA" id="ARBA00004123"/>
    </source>
</evidence>
<evidence type="ECO:0000313" key="11">
    <source>
        <dbReference type="EMBL" id="TGO46644.1"/>
    </source>
</evidence>
<evidence type="ECO:0000256" key="7">
    <source>
        <dbReference type="ARBA" id="ARBA00023242"/>
    </source>
</evidence>
<evidence type="ECO:0000256" key="3">
    <source>
        <dbReference type="ARBA" id="ARBA00022603"/>
    </source>
</evidence>
<evidence type="ECO:0000256" key="4">
    <source>
        <dbReference type="ARBA" id="ARBA00022679"/>
    </source>
</evidence>
<sequence>MASLPGFEFRRRFAQLFEINPSLTNKSTQEREFWVPKRALEQLEVGERPEKKIKSSQKPEKSQPNIIINNNLPDQEVADSKIPGVGSREIIEIDDSEDEKEQEIFVKDERNFVQNDAEPCAIELDQAVTGSKREFSDIEISDESDVGKGSSEDESDSEIDYGSQQLRSGFDSHMRSVEKLKLAELIKSIKSETLATPLVSKIAGNLFHRELRTIQINKDQTSARSGSKEYHEEILSAHSAAQQFLRESRQNLIECQAECRAGDSILVQDEAENESKFHCAIIVCLYNEDEESMAHIRYFEKGCDTIIGEIASPRELFVTFKCANISKTEIRAKIRVDFRGKRDDTNDSAIDLTEEEYHRSPDRYFYRLGYDNSLQSFSEAKEIATQEEESLFEECECCPLNRVRCEENHQPLRILNWNKKQKSATGFIYKGTKYQLKDFIYFISKPISGSKGPHPYSIGQIQNIRVTCLKGQPSVKLTVDNYERYDDHFRLKRSQEIEMKIPFAIRDNRRVFWWNCKLLNPKDLDGHCFVRHIEQIEDLNIYKDLDNTFWVQEYIPNDLEKDLITVEDLELMPKEHLTYSKANEQRLEKERKQEMTKMDGTKLNTLDIFSGAGRLSQGLHESGVVGTSYAIESDTAAYETFARNFLEAIVYNYGAGKFLERAMKIDAGLVQGIPHDIDGKKGPRMHSKGDIDMIVGGPPCQGWSRANRQNNPKKILKNPICPMRESIAIFLSYVEFYRPKYCLLENATGLKHHTLNGTDIPNYSSDKGLLISGAMKYILQEIFKDINVNIQLCKQVPMVYLLLEDV</sequence>
<feature type="region of interest" description="Disordered" evidence="9">
    <location>
        <begin position="45"/>
        <end position="81"/>
    </location>
</feature>
<feature type="region of interest" description="Disordered" evidence="9">
    <location>
        <begin position="133"/>
        <end position="160"/>
    </location>
</feature>
<comment type="similarity">
    <text evidence="8">Belongs to the class I-like SAM-binding methyltransferase superfamily. C5-methyltransferase family.</text>
</comment>
<comment type="caution">
    <text evidence="11">The sequence shown here is derived from an EMBL/GenBank/DDBJ whole genome shotgun (WGS) entry which is preliminary data.</text>
</comment>
<dbReference type="InterPro" id="IPR029063">
    <property type="entry name" value="SAM-dependent_MTases_sf"/>
</dbReference>
<dbReference type="InterPro" id="IPR001025">
    <property type="entry name" value="BAH_dom"/>
</dbReference>
<feature type="compositionally biased region" description="Polar residues" evidence="9">
    <location>
        <begin position="62"/>
        <end position="73"/>
    </location>
</feature>
<dbReference type="Proteomes" id="UP000297527">
    <property type="component" value="Unassembled WGS sequence"/>
</dbReference>
<evidence type="ECO:0000256" key="6">
    <source>
        <dbReference type="ARBA" id="ARBA00023125"/>
    </source>
</evidence>
<evidence type="ECO:0000256" key="9">
    <source>
        <dbReference type="SAM" id="MobiDB-lite"/>
    </source>
</evidence>
<feature type="compositionally biased region" description="Basic and acidic residues" evidence="9">
    <location>
        <begin position="45"/>
        <end position="61"/>
    </location>
</feature>
<dbReference type="InterPro" id="IPR018117">
    <property type="entry name" value="C5_DNA_meth_AS"/>
</dbReference>
<dbReference type="PROSITE" id="PS51038">
    <property type="entry name" value="BAH"/>
    <property type="match status" value="1"/>
</dbReference>
<evidence type="ECO:0000313" key="12">
    <source>
        <dbReference type="Proteomes" id="UP000297527"/>
    </source>
</evidence>
<keyword evidence="12" id="KW-1185">Reference proteome</keyword>
<organism evidence="11 12">
    <name type="scientific">Botryotinia convoluta</name>
    <dbReference type="NCBI Taxonomy" id="54673"/>
    <lineage>
        <taxon>Eukaryota</taxon>
        <taxon>Fungi</taxon>
        <taxon>Dikarya</taxon>
        <taxon>Ascomycota</taxon>
        <taxon>Pezizomycotina</taxon>
        <taxon>Leotiomycetes</taxon>
        <taxon>Helotiales</taxon>
        <taxon>Sclerotiniaceae</taxon>
        <taxon>Botryotinia</taxon>
    </lineage>
</organism>
<protein>
    <recommendedName>
        <fullName evidence="2">DNA (cytosine-5-)-methyltransferase</fullName>
        <ecNumber evidence="2">2.1.1.37</ecNumber>
    </recommendedName>
</protein>
<dbReference type="PROSITE" id="PS51679">
    <property type="entry name" value="SAM_MT_C5"/>
    <property type="match status" value="1"/>
</dbReference>
<keyword evidence="4 8" id="KW-0808">Transferase</keyword>
<dbReference type="SUPFAM" id="SSF53335">
    <property type="entry name" value="S-adenosyl-L-methionine-dependent methyltransferases"/>
    <property type="match status" value="1"/>
</dbReference>
<dbReference type="Gene3D" id="2.30.30.490">
    <property type="match status" value="2"/>
</dbReference>
<evidence type="ECO:0000256" key="5">
    <source>
        <dbReference type="ARBA" id="ARBA00022691"/>
    </source>
</evidence>
<evidence type="ECO:0000256" key="2">
    <source>
        <dbReference type="ARBA" id="ARBA00011975"/>
    </source>
</evidence>
<accession>A0A4Z1HC68</accession>
<dbReference type="InterPro" id="IPR001525">
    <property type="entry name" value="C5_MeTfrase"/>
</dbReference>
<dbReference type="InterPro" id="IPR043151">
    <property type="entry name" value="BAH_sf"/>
</dbReference>
<dbReference type="EMBL" id="PQXN01000313">
    <property type="protein sequence ID" value="TGO46644.1"/>
    <property type="molecule type" value="Genomic_DNA"/>
</dbReference>
<dbReference type="PROSITE" id="PS00094">
    <property type="entry name" value="C5_MTASE_1"/>
    <property type="match status" value="1"/>
</dbReference>
<dbReference type="Pfam" id="PF00145">
    <property type="entry name" value="DNA_methylase"/>
    <property type="match status" value="1"/>
</dbReference>
<feature type="domain" description="BAH" evidence="10">
    <location>
        <begin position="257"/>
        <end position="381"/>
    </location>
</feature>